<sequence>MSKRKFVARIQGTHGGSRLVPIMRRKTTVKAKLLAILALFWRRLGDSQINETSAAMAYYTILSLFPTMLFGINVVAHIKIDFSGIKDVLEQLIPENIIATITPIVHDLHVNASTTWLSVGAIVTLWAASLGLAALRNGFNRAYGIRHPVQNFLVSRVVAMIMMVVLLIAVVGTMVAFAFGQQFLEWLINQLQLSPHWLETFQTWKWPVAVMVLVVVLLIVDYFLPNAKMRFWTVVPGVLITGIGLLGLTQAFSLYMTYFGQRFSTYGTLGAFIVLLLWLFFMSFIITLGVVVNSVVNESFYGRAKPIGSKVTFKVRKMTKKLLSNGAKQGD</sequence>
<proteinExistence type="predicted"/>
<dbReference type="AlphaFoldDB" id="A0A0R1ZXG9"/>
<evidence type="ECO:0000313" key="7">
    <source>
        <dbReference type="EMBL" id="KRM56553.1"/>
    </source>
</evidence>
<dbReference type="NCBIfam" id="TIGR00765">
    <property type="entry name" value="yihY_not_rbn"/>
    <property type="match status" value="1"/>
</dbReference>
<dbReference type="PIRSF" id="PIRSF035875">
    <property type="entry name" value="RNase_BN"/>
    <property type="match status" value="1"/>
</dbReference>
<feature type="transmembrane region" description="Helical" evidence="6">
    <location>
        <begin position="272"/>
        <end position="296"/>
    </location>
</feature>
<dbReference type="PANTHER" id="PTHR30213:SF0">
    <property type="entry name" value="UPF0761 MEMBRANE PROTEIN YIHY"/>
    <property type="match status" value="1"/>
</dbReference>
<dbReference type="InterPro" id="IPR017039">
    <property type="entry name" value="Virul_fac_BrkB"/>
</dbReference>
<dbReference type="Proteomes" id="UP000051679">
    <property type="component" value="Unassembled WGS sequence"/>
</dbReference>
<protein>
    <submittedName>
        <fullName evidence="7">Ribonuclease BN</fullName>
    </submittedName>
</protein>
<keyword evidence="5 6" id="KW-0472">Membrane</keyword>
<evidence type="ECO:0000256" key="6">
    <source>
        <dbReference type="SAM" id="Phobius"/>
    </source>
</evidence>
<evidence type="ECO:0000256" key="5">
    <source>
        <dbReference type="ARBA" id="ARBA00023136"/>
    </source>
</evidence>
<accession>A0A0R1ZXG9</accession>
<name>A0A0R1ZXG9_9LACO</name>
<evidence type="ECO:0000256" key="1">
    <source>
        <dbReference type="ARBA" id="ARBA00004651"/>
    </source>
</evidence>
<feature type="transmembrane region" description="Helical" evidence="6">
    <location>
        <begin position="157"/>
        <end position="184"/>
    </location>
</feature>
<evidence type="ECO:0000256" key="2">
    <source>
        <dbReference type="ARBA" id="ARBA00022475"/>
    </source>
</evidence>
<keyword evidence="3 6" id="KW-0812">Transmembrane</keyword>
<reference evidence="7 8" key="1">
    <citation type="journal article" date="2015" name="Genome Announc.">
        <title>Expanding the biotechnology potential of lactobacilli through comparative genomics of 213 strains and associated genera.</title>
        <authorList>
            <person name="Sun Z."/>
            <person name="Harris H.M."/>
            <person name="McCann A."/>
            <person name="Guo C."/>
            <person name="Argimon S."/>
            <person name="Zhang W."/>
            <person name="Yang X."/>
            <person name="Jeffery I.B."/>
            <person name="Cooney J.C."/>
            <person name="Kagawa T.F."/>
            <person name="Liu W."/>
            <person name="Song Y."/>
            <person name="Salvetti E."/>
            <person name="Wrobel A."/>
            <person name="Rasinkangas P."/>
            <person name="Parkhill J."/>
            <person name="Rea M.C."/>
            <person name="O'Sullivan O."/>
            <person name="Ritari J."/>
            <person name="Douillard F.P."/>
            <person name="Paul Ross R."/>
            <person name="Yang R."/>
            <person name="Briner A.E."/>
            <person name="Felis G.E."/>
            <person name="de Vos W.M."/>
            <person name="Barrangou R."/>
            <person name="Klaenhammer T.R."/>
            <person name="Caufield P.W."/>
            <person name="Cui Y."/>
            <person name="Zhang H."/>
            <person name="O'Toole P.W."/>
        </authorList>
    </citation>
    <scope>NUCLEOTIDE SEQUENCE [LARGE SCALE GENOMIC DNA]</scope>
    <source>
        <strain evidence="7 8">DSM 20505</strain>
    </source>
</reference>
<feature type="transmembrane region" description="Helical" evidence="6">
    <location>
        <begin position="231"/>
        <end position="252"/>
    </location>
</feature>
<dbReference type="PATRIC" id="fig|1291052.5.peg.2095"/>
<comment type="caution">
    <text evidence="7">The sequence shown here is derived from an EMBL/GenBank/DDBJ whole genome shotgun (WGS) entry which is preliminary data.</text>
</comment>
<evidence type="ECO:0000256" key="4">
    <source>
        <dbReference type="ARBA" id="ARBA00022989"/>
    </source>
</evidence>
<keyword evidence="8" id="KW-1185">Reference proteome</keyword>
<dbReference type="STRING" id="1291052.FC18_GL002033"/>
<dbReference type="GO" id="GO:0005886">
    <property type="term" value="C:plasma membrane"/>
    <property type="evidence" value="ECO:0007669"/>
    <property type="project" value="UniProtKB-SubCell"/>
</dbReference>
<evidence type="ECO:0000313" key="8">
    <source>
        <dbReference type="Proteomes" id="UP000051679"/>
    </source>
</evidence>
<dbReference type="RefSeq" id="WP_056975302.1">
    <property type="nucleotide sequence ID" value="NZ_AYYO01000003.1"/>
</dbReference>
<feature type="transmembrane region" description="Helical" evidence="6">
    <location>
        <begin position="117"/>
        <end position="136"/>
    </location>
</feature>
<feature type="transmembrane region" description="Helical" evidence="6">
    <location>
        <begin position="204"/>
        <end position="224"/>
    </location>
</feature>
<dbReference type="EMBL" id="AYYO01000003">
    <property type="protein sequence ID" value="KRM56553.1"/>
    <property type="molecule type" value="Genomic_DNA"/>
</dbReference>
<dbReference type="OrthoDB" id="9775903at2"/>
<keyword evidence="2" id="KW-1003">Cell membrane</keyword>
<organism evidence="7 8">
    <name type="scientific">Lacticaseibacillus sharpeae JCM 1186 = DSM 20505</name>
    <dbReference type="NCBI Taxonomy" id="1291052"/>
    <lineage>
        <taxon>Bacteria</taxon>
        <taxon>Bacillati</taxon>
        <taxon>Bacillota</taxon>
        <taxon>Bacilli</taxon>
        <taxon>Lactobacillales</taxon>
        <taxon>Lactobacillaceae</taxon>
        <taxon>Lacticaseibacillus</taxon>
    </lineage>
</organism>
<evidence type="ECO:0000256" key="3">
    <source>
        <dbReference type="ARBA" id="ARBA00022692"/>
    </source>
</evidence>
<comment type="subcellular location">
    <subcellularLocation>
        <location evidence="1">Cell membrane</location>
        <topology evidence="1">Multi-pass membrane protein</topology>
    </subcellularLocation>
</comment>
<dbReference type="Pfam" id="PF03631">
    <property type="entry name" value="Virul_fac_BrkB"/>
    <property type="match status" value="1"/>
</dbReference>
<gene>
    <name evidence="7" type="ORF">FC18_GL002033</name>
</gene>
<keyword evidence="4 6" id="KW-1133">Transmembrane helix</keyword>
<feature type="transmembrane region" description="Helical" evidence="6">
    <location>
        <begin position="55"/>
        <end position="76"/>
    </location>
</feature>
<dbReference type="PANTHER" id="PTHR30213">
    <property type="entry name" value="INNER MEMBRANE PROTEIN YHJD"/>
    <property type="match status" value="1"/>
</dbReference>